<gene>
    <name evidence="2" type="ORF">B0H15DRAFT_833321</name>
</gene>
<reference evidence="2" key="1">
    <citation type="submission" date="2023-03" db="EMBL/GenBank/DDBJ databases">
        <title>Massive genome expansion in bonnet fungi (Mycena s.s.) driven by repeated elements and novel gene families across ecological guilds.</title>
        <authorList>
            <consortium name="Lawrence Berkeley National Laboratory"/>
            <person name="Harder C.B."/>
            <person name="Miyauchi S."/>
            <person name="Viragh M."/>
            <person name="Kuo A."/>
            <person name="Thoen E."/>
            <person name="Andreopoulos B."/>
            <person name="Lu D."/>
            <person name="Skrede I."/>
            <person name="Drula E."/>
            <person name="Henrissat B."/>
            <person name="Morin E."/>
            <person name="Kohler A."/>
            <person name="Barry K."/>
            <person name="LaButti K."/>
            <person name="Morin E."/>
            <person name="Salamov A."/>
            <person name="Lipzen A."/>
            <person name="Mereny Z."/>
            <person name="Hegedus B."/>
            <person name="Baldrian P."/>
            <person name="Stursova M."/>
            <person name="Weitz H."/>
            <person name="Taylor A."/>
            <person name="Grigoriev I.V."/>
            <person name="Nagy L.G."/>
            <person name="Martin F."/>
            <person name="Kauserud H."/>
        </authorList>
    </citation>
    <scope>NUCLEOTIDE SEQUENCE</scope>
    <source>
        <strain evidence="2">CBHHK173m</strain>
    </source>
</reference>
<feature type="region of interest" description="Disordered" evidence="1">
    <location>
        <begin position="1"/>
        <end position="42"/>
    </location>
</feature>
<feature type="compositionally biased region" description="Low complexity" evidence="1">
    <location>
        <begin position="24"/>
        <end position="42"/>
    </location>
</feature>
<accession>A0AAD6U7E0</accession>
<proteinExistence type="predicted"/>
<dbReference type="Proteomes" id="UP001222325">
    <property type="component" value="Unassembled WGS sequence"/>
</dbReference>
<feature type="compositionally biased region" description="Low complexity" evidence="1">
    <location>
        <begin position="1"/>
        <end position="11"/>
    </location>
</feature>
<organism evidence="2 3">
    <name type="scientific">Mycena belliarum</name>
    <dbReference type="NCBI Taxonomy" id="1033014"/>
    <lineage>
        <taxon>Eukaryota</taxon>
        <taxon>Fungi</taxon>
        <taxon>Dikarya</taxon>
        <taxon>Basidiomycota</taxon>
        <taxon>Agaricomycotina</taxon>
        <taxon>Agaricomycetes</taxon>
        <taxon>Agaricomycetidae</taxon>
        <taxon>Agaricales</taxon>
        <taxon>Marasmiineae</taxon>
        <taxon>Mycenaceae</taxon>
        <taxon>Mycena</taxon>
    </lineage>
</organism>
<protein>
    <submittedName>
        <fullName evidence="2">Uncharacterized protein</fullName>
    </submittedName>
</protein>
<evidence type="ECO:0000256" key="1">
    <source>
        <dbReference type="SAM" id="MobiDB-lite"/>
    </source>
</evidence>
<dbReference type="AlphaFoldDB" id="A0AAD6U7E0"/>
<comment type="caution">
    <text evidence="2">The sequence shown here is derived from an EMBL/GenBank/DDBJ whole genome shotgun (WGS) entry which is preliminary data.</text>
</comment>
<sequence length="155" mass="15439">MESNSASYASRHSSENAAEKAQYSNSSPSAGAAGSSSRMSTAGPAPRVAFACARRSVARACAARASATAASLRVSGKAPSSPRCFRVRVGRLVPWAGSGASSSGTPCGTSASLSVAPGIGVCGTAIAGAIERPTSSCDSMNSTSRVTCTRRVCRS</sequence>
<dbReference type="EMBL" id="JARJCN010000018">
    <property type="protein sequence ID" value="KAJ7092285.1"/>
    <property type="molecule type" value="Genomic_DNA"/>
</dbReference>
<evidence type="ECO:0000313" key="3">
    <source>
        <dbReference type="Proteomes" id="UP001222325"/>
    </source>
</evidence>
<evidence type="ECO:0000313" key="2">
    <source>
        <dbReference type="EMBL" id="KAJ7092285.1"/>
    </source>
</evidence>
<keyword evidence="3" id="KW-1185">Reference proteome</keyword>
<name>A0AAD6U7E0_9AGAR</name>